<name>A0A7M1HW77_PSEPU</name>
<dbReference type="InterPro" id="IPR036737">
    <property type="entry name" value="OmpA-like_sf"/>
</dbReference>
<feature type="compositionally biased region" description="Polar residues" evidence="2">
    <location>
        <begin position="10"/>
        <end position="22"/>
    </location>
</feature>
<sequence length="51" mass="5308">MRSNGVDPSRLQTFGAGSSSPIAPNDTAEGRAQNRRVEIKLVPRSGAVAQG</sequence>
<dbReference type="InterPro" id="IPR006665">
    <property type="entry name" value="OmpA-like"/>
</dbReference>
<feature type="domain" description="OmpA-like" evidence="3">
    <location>
        <begin position="1"/>
        <end position="45"/>
    </location>
</feature>
<evidence type="ECO:0000256" key="2">
    <source>
        <dbReference type="SAM" id="MobiDB-lite"/>
    </source>
</evidence>
<dbReference type="InterPro" id="IPR050330">
    <property type="entry name" value="Bact_OuterMem_StrucFunc"/>
</dbReference>
<keyword evidence="1" id="KW-0472">Membrane</keyword>
<dbReference type="GO" id="GO:0016020">
    <property type="term" value="C:membrane"/>
    <property type="evidence" value="ECO:0007669"/>
    <property type="project" value="UniProtKB-UniRule"/>
</dbReference>
<evidence type="ECO:0000259" key="3">
    <source>
        <dbReference type="PROSITE" id="PS51123"/>
    </source>
</evidence>
<feature type="region of interest" description="Disordered" evidence="2">
    <location>
        <begin position="1"/>
        <end position="51"/>
    </location>
</feature>
<evidence type="ECO:0000313" key="4">
    <source>
        <dbReference type="EMBL" id="QOQ30816.1"/>
    </source>
</evidence>
<reference evidence="4" key="1">
    <citation type="submission" date="2020-02" db="EMBL/GenBank/DDBJ databases">
        <authorList>
            <person name="Zhou D."/>
        </authorList>
    </citation>
    <scope>NUCLEOTIDE SEQUENCE</scope>
    <source>
        <strain evidence="4">15420352</strain>
        <plasmid evidence="4">p420352-strA</plasmid>
    </source>
</reference>
<dbReference type="PROSITE" id="PS51123">
    <property type="entry name" value="OMPA_2"/>
    <property type="match status" value="1"/>
</dbReference>
<protein>
    <recommendedName>
        <fullName evidence="3">OmpA-like domain-containing protein</fullName>
    </recommendedName>
</protein>
<keyword evidence="4" id="KW-0614">Plasmid</keyword>
<organism evidence="4">
    <name type="scientific">Pseudomonas putida</name>
    <name type="common">Arthrobacter siderocapsulatus</name>
    <dbReference type="NCBI Taxonomy" id="303"/>
    <lineage>
        <taxon>Bacteria</taxon>
        <taxon>Pseudomonadati</taxon>
        <taxon>Pseudomonadota</taxon>
        <taxon>Gammaproteobacteria</taxon>
        <taxon>Pseudomonadales</taxon>
        <taxon>Pseudomonadaceae</taxon>
        <taxon>Pseudomonas</taxon>
    </lineage>
</organism>
<dbReference type="AlphaFoldDB" id="A0A7M1HW77"/>
<dbReference type="Gene3D" id="3.30.1330.60">
    <property type="entry name" value="OmpA-like domain"/>
    <property type="match status" value="1"/>
</dbReference>
<accession>A0A7M1HW77</accession>
<geneLocation type="plasmid" evidence="4">
    <name>p420352-strA</name>
</geneLocation>
<evidence type="ECO:0000256" key="1">
    <source>
        <dbReference type="PROSITE-ProRule" id="PRU00473"/>
    </source>
</evidence>
<dbReference type="EMBL" id="MT074087">
    <property type="protein sequence ID" value="QOQ30816.1"/>
    <property type="molecule type" value="Genomic_DNA"/>
</dbReference>
<dbReference type="SUPFAM" id="SSF103088">
    <property type="entry name" value="OmpA-like"/>
    <property type="match status" value="1"/>
</dbReference>
<dbReference type="PANTHER" id="PTHR30329:SF21">
    <property type="entry name" value="LIPOPROTEIN YIAD-RELATED"/>
    <property type="match status" value="1"/>
</dbReference>
<dbReference type="PANTHER" id="PTHR30329">
    <property type="entry name" value="STATOR ELEMENT OF FLAGELLAR MOTOR COMPLEX"/>
    <property type="match status" value="1"/>
</dbReference>
<proteinExistence type="predicted"/>